<dbReference type="OrthoDB" id="9797178at2"/>
<dbReference type="GO" id="GO:0034069">
    <property type="term" value="F:aminoglycoside N-acetyltransferase activity"/>
    <property type="evidence" value="ECO:0007669"/>
    <property type="project" value="TreeGrafter"/>
</dbReference>
<dbReference type="CDD" id="cd04301">
    <property type="entry name" value="NAT_SF"/>
    <property type="match status" value="1"/>
</dbReference>
<protein>
    <submittedName>
        <fullName evidence="2">N-acetyltransferase</fullName>
    </submittedName>
</protein>
<accession>A0A5C8PGJ6</accession>
<organism evidence="2 3">
    <name type="scientific">Vineibacter terrae</name>
    <dbReference type="NCBI Taxonomy" id="2586908"/>
    <lineage>
        <taxon>Bacteria</taxon>
        <taxon>Pseudomonadati</taxon>
        <taxon>Pseudomonadota</taxon>
        <taxon>Alphaproteobacteria</taxon>
        <taxon>Hyphomicrobiales</taxon>
        <taxon>Vineibacter</taxon>
    </lineage>
</organism>
<evidence type="ECO:0000259" key="1">
    <source>
        <dbReference type="PROSITE" id="PS51186"/>
    </source>
</evidence>
<reference evidence="2 3" key="1">
    <citation type="submission" date="2019-06" db="EMBL/GenBank/DDBJ databases">
        <title>New taxonomy in bacterial strain CC-CFT640, isolated from vineyard.</title>
        <authorList>
            <person name="Lin S.-Y."/>
            <person name="Tsai C.-F."/>
            <person name="Young C.-C."/>
        </authorList>
    </citation>
    <scope>NUCLEOTIDE SEQUENCE [LARGE SCALE GENOMIC DNA]</scope>
    <source>
        <strain evidence="2 3">CC-CFT640</strain>
    </source>
</reference>
<gene>
    <name evidence="2" type="ORF">FHP25_24570</name>
</gene>
<dbReference type="PROSITE" id="PS51186">
    <property type="entry name" value="GNAT"/>
    <property type="match status" value="1"/>
</dbReference>
<dbReference type="PANTHER" id="PTHR37817">
    <property type="entry name" value="N-ACETYLTRANSFERASE EIS"/>
    <property type="match status" value="1"/>
</dbReference>
<dbReference type="PANTHER" id="PTHR37817:SF1">
    <property type="entry name" value="N-ACETYLTRANSFERASE EIS"/>
    <property type="match status" value="1"/>
</dbReference>
<evidence type="ECO:0000313" key="3">
    <source>
        <dbReference type="Proteomes" id="UP000321638"/>
    </source>
</evidence>
<dbReference type="InterPro" id="IPR016181">
    <property type="entry name" value="Acyl_CoA_acyltransferase"/>
</dbReference>
<dbReference type="GO" id="GO:0030649">
    <property type="term" value="P:aminoglycoside antibiotic catabolic process"/>
    <property type="evidence" value="ECO:0007669"/>
    <property type="project" value="TreeGrafter"/>
</dbReference>
<dbReference type="InterPro" id="IPR000182">
    <property type="entry name" value="GNAT_dom"/>
</dbReference>
<comment type="caution">
    <text evidence="2">The sequence shown here is derived from an EMBL/GenBank/DDBJ whole genome shotgun (WGS) entry which is preliminary data.</text>
</comment>
<evidence type="ECO:0000313" key="2">
    <source>
        <dbReference type="EMBL" id="TXL72751.1"/>
    </source>
</evidence>
<dbReference type="SUPFAM" id="SSF55729">
    <property type="entry name" value="Acyl-CoA N-acyltransferases (Nat)"/>
    <property type="match status" value="1"/>
</dbReference>
<dbReference type="Gene3D" id="3.40.630.30">
    <property type="match status" value="1"/>
</dbReference>
<name>A0A5C8PGJ6_9HYPH</name>
<keyword evidence="3" id="KW-1185">Reference proteome</keyword>
<feature type="domain" description="N-acetyltransferase" evidence="1">
    <location>
        <begin position="2"/>
        <end position="147"/>
    </location>
</feature>
<keyword evidence="2" id="KW-0808">Transferase</keyword>
<dbReference type="EMBL" id="VDUZ01000031">
    <property type="protein sequence ID" value="TXL72751.1"/>
    <property type="molecule type" value="Genomic_DNA"/>
</dbReference>
<dbReference type="Pfam" id="PF13527">
    <property type="entry name" value="Acetyltransf_9"/>
    <property type="match status" value="1"/>
</dbReference>
<dbReference type="Proteomes" id="UP000321638">
    <property type="component" value="Unassembled WGS sequence"/>
</dbReference>
<dbReference type="AlphaFoldDB" id="A0A5C8PGJ6"/>
<sequence>MIVVVEEEPKHREGISALHRVAFGGDGEARLVERLRRDRLVAASLVALADGDVIGHILFSDLAVEVDGRTVRAAALAPMAVRPDRQRQGVGTRLVSAGLSIVQDRGYAAVVVLGHADYYPRFGFSAALARRLAAPFSGDSFMALELIPGALDGASGAVSYPPAFELT</sequence>
<dbReference type="InterPro" id="IPR051554">
    <property type="entry name" value="Acetyltransferase_Eis"/>
</dbReference>
<proteinExistence type="predicted"/>